<comment type="caution">
    <text evidence="1">The sequence shown here is derived from an EMBL/GenBank/DDBJ whole genome shotgun (WGS) entry which is preliminary data.</text>
</comment>
<name>A0A062V414_9EURY</name>
<evidence type="ECO:0000313" key="1">
    <source>
        <dbReference type="EMBL" id="KCZ70544.1"/>
    </source>
</evidence>
<sequence>MSNKENRSKFLQYLPEVYQTEDDPFLGNFLKAFENILSYYSLPGVDIKDPASLVIKLLDNKDILSQFSEETQQLLNEHNSLSSPSEALVSALAGELNNQVAKSIYDIDILVKAFPDEIVKRKGIEEILDQIHDYFDPGETPPEFLSWLAGWMALTLKEEKDWNSNNSRKKRDLIARIIPLYQKRGTLEGMKEYIRIYVGEDVKISIYEFLDPFQVGVASTVGVNSLIGDGRPYYFQVYMELPIPDPVLLDKKRRAIIDIINQEKPAHTYYMLIIQVPTMQIAYHSTVGVDTLLGGRLSEK</sequence>
<dbReference type="AlphaFoldDB" id="A0A062V414"/>
<keyword evidence="2" id="KW-1185">Reference proteome</keyword>
<dbReference type="InterPro" id="IPR011748">
    <property type="entry name" value="Unchr_phage_tail-like"/>
</dbReference>
<dbReference type="Proteomes" id="UP000027153">
    <property type="component" value="Unassembled WGS sequence"/>
</dbReference>
<reference evidence="1 2" key="1">
    <citation type="journal article" date="2013" name="Nature">
        <title>Anaerobic oxidation of methane coupled to nitrate reduction in a novel archaeal lineage.</title>
        <authorList>
            <person name="Haroon M.F."/>
            <person name="Hu S."/>
            <person name="Shi Y."/>
            <person name="Imelfort M."/>
            <person name="Keller J."/>
            <person name="Hugenholtz P."/>
            <person name="Yuan Z."/>
            <person name="Tyson G.W."/>
        </authorList>
    </citation>
    <scope>NUCLEOTIDE SEQUENCE [LARGE SCALE GENOMIC DNA]</scope>
    <source>
        <strain evidence="1 2">ANME-2d</strain>
    </source>
</reference>
<dbReference type="OrthoDB" id="148108at2157"/>
<dbReference type="Pfam" id="PF09684">
    <property type="entry name" value="Tail_P2_I"/>
    <property type="match status" value="1"/>
</dbReference>
<gene>
    <name evidence="1" type="ORF">ANME2D_02564</name>
</gene>
<accession>A0A062V414</accession>
<dbReference type="EMBL" id="JMIY01000007">
    <property type="protein sequence ID" value="KCZ70544.1"/>
    <property type="molecule type" value="Genomic_DNA"/>
</dbReference>
<dbReference type="InterPro" id="IPR006521">
    <property type="entry name" value="Tail_protein_I"/>
</dbReference>
<organism evidence="1 2">
    <name type="scientific">Candidatus Methanoperedens nitratireducens</name>
    <dbReference type="NCBI Taxonomy" id="1392998"/>
    <lineage>
        <taxon>Archaea</taxon>
        <taxon>Methanobacteriati</taxon>
        <taxon>Methanobacteriota</taxon>
        <taxon>Stenosarchaea group</taxon>
        <taxon>Methanomicrobia</taxon>
        <taxon>Methanosarcinales</taxon>
        <taxon>ANME-2 cluster</taxon>
        <taxon>Candidatus Methanoperedentaceae</taxon>
        <taxon>Candidatus Methanoperedens</taxon>
    </lineage>
</organism>
<proteinExistence type="predicted"/>
<evidence type="ECO:0000313" key="2">
    <source>
        <dbReference type="Proteomes" id="UP000027153"/>
    </source>
</evidence>
<dbReference type="RefSeq" id="WP_048092216.1">
    <property type="nucleotide sequence ID" value="NZ_JMIY01000007.1"/>
</dbReference>
<protein>
    <submittedName>
        <fullName evidence="1">Phage tail protein</fullName>
    </submittedName>
</protein>
<dbReference type="NCBIfam" id="TIGR02242">
    <property type="entry name" value="tail_TIGR02242"/>
    <property type="match status" value="1"/>
</dbReference>